<dbReference type="InterPro" id="IPR042101">
    <property type="entry name" value="SRP54_N_sf"/>
</dbReference>
<evidence type="ECO:0000313" key="11">
    <source>
        <dbReference type="EMBL" id="BAL59759.1"/>
    </source>
</evidence>
<dbReference type="SUPFAM" id="SSF52540">
    <property type="entry name" value="P-loop containing nucleoside triphosphate hydrolases"/>
    <property type="match status" value="1"/>
</dbReference>
<evidence type="ECO:0000256" key="5">
    <source>
        <dbReference type="ARBA" id="ARBA00023134"/>
    </source>
</evidence>
<keyword evidence="2 9" id="KW-0547">Nucleotide-binding</keyword>
<keyword evidence="9" id="KW-0963">Cytoplasm</keyword>
<feature type="binding site" evidence="9">
    <location>
        <begin position="245"/>
        <end position="248"/>
    </location>
    <ligand>
        <name>GTP</name>
        <dbReference type="ChEBI" id="CHEBI:37565"/>
    </ligand>
</feature>
<dbReference type="PANTHER" id="PTHR11564">
    <property type="entry name" value="SIGNAL RECOGNITION PARTICLE 54K PROTEIN SRP54"/>
    <property type="match status" value="1"/>
</dbReference>
<dbReference type="InterPro" id="IPR036891">
    <property type="entry name" value="Signal_recog_part_SRP54_M_sf"/>
</dbReference>
<evidence type="ECO:0000259" key="10">
    <source>
        <dbReference type="PROSITE" id="PS00300"/>
    </source>
</evidence>
<comment type="subunit">
    <text evidence="9">Part of the signal recognition particle protein translocation system, which is composed of SRP and FtsY.</text>
</comment>
<dbReference type="InterPro" id="IPR022941">
    <property type="entry name" value="SRP54"/>
</dbReference>
<dbReference type="GO" id="GO:0006614">
    <property type="term" value="P:SRP-dependent cotranslational protein targeting to membrane"/>
    <property type="evidence" value="ECO:0007669"/>
    <property type="project" value="InterPro"/>
</dbReference>
<name>H5STA9_ACEAU</name>
<feature type="binding site" evidence="9">
    <location>
        <begin position="187"/>
        <end position="191"/>
    </location>
    <ligand>
        <name>GTP</name>
        <dbReference type="ChEBI" id="CHEBI:37565"/>
    </ligand>
</feature>
<dbReference type="AlphaFoldDB" id="H5STA9"/>
<dbReference type="InterPro" id="IPR027417">
    <property type="entry name" value="P-loop_NTPase"/>
</dbReference>
<dbReference type="Pfam" id="PF02881">
    <property type="entry name" value="SRP54_N"/>
    <property type="match status" value="1"/>
</dbReference>
<dbReference type="GO" id="GO:0003924">
    <property type="term" value="F:GTPase activity"/>
    <property type="evidence" value="ECO:0007669"/>
    <property type="project" value="UniProtKB-UniRule"/>
</dbReference>
<keyword evidence="5 9" id="KW-0342">GTP-binding</keyword>
<comment type="similarity">
    <text evidence="1 9">Belongs to the GTP-binding SRP family. SRP54 subfamily.</text>
</comment>
<evidence type="ECO:0000256" key="4">
    <source>
        <dbReference type="ARBA" id="ARBA00022884"/>
    </source>
</evidence>
<dbReference type="InterPro" id="IPR013822">
    <property type="entry name" value="Signal_recog_particl_SRP54_hlx"/>
</dbReference>
<dbReference type="Gene3D" id="1.10.260.30">
    <property type="entry name" value="Signal recognition particle, SRP54 subunit, M-domain"/>
    <property type="match status" value="1"/>
</dbReference>
<dbReference type="EC" id="3.6.5.4" evidence="9"/>
<dbReference type="InterPro" id="IPR004780">
    <property type="entry name" value="SRP"/>
</dbReference>
<evidence type="ECO:0000256" key="8">
    <source>
        <dbReference type="ARBA" id="ARBA00048027"/>
    </source>
</evidence>
<evidence type="ECO:0000256" key="6">
    <source>
        <dbReference type="ARBA" id="ARBA00023135"/>
    </source>
</evidence>
<feature type="binding site" evidence="9">
    <location>
        <begin position="106"/>
        <end position="113"/>
    </location>
    <ligand>
        <name>GTP</name>
        <dbReference type="ChEBI" id="CHEBI:37565"/>
    </ligand>
</feature>
<comment type="catalytic activity">
    <reaction evidence="8 9">
        <text>GTP + H2O = GDP + phosphate + H(+)</text>
        <dbReference type="Rhea" id="RHEA:19669"/>
        <dbReference type="ChEBI" id="CHEBI:15377"/>
        <dbReference type="ChEBI" id="CHEBI:15378"/>
        <dbReference type="ChEBI" id="CHEBI:37565"/>
        <dbReference type="ChEBI" id="CHEBI:43474"/>
        <dbReference type="ChEBI" id="CHEBI:58189"/>
        <dbReference type="EC" id="3.6.5.4"/>
    </reaction>
</comment>
<dbReference type="InterPro" id="IPR004125">
    <property type="entry name" value="Signal_recog_particle_SRP54_M"/>
</dbReference>
<keyword evidence="6 9" id="KW-0733">Signal recognition particle</keyword>
<keyword evidence="7 9" id="KW-0687">Ribonucleoprotein</keyword>
<protein>
    <recommendedName>
        <fullName evidence="9">Signal recognition particle protein</fullName>
        <ecNumber evidence="9">3.6.5.4</ecNumber>
    </recommendedName>
    <alternativeName>
        <fullName evidence="9">Fifty-four homolog</fullName>
    </alternativeName>
</protein>
<evidence type="ECO:0000256" key="2">
    <source>
        <dbReference type="ARBA" id="ARBA00022741"/>
    </source>
</evidence>
<feature type="domain" description="SRP54-type proteins GTP-binding" evidence="10">
    <location>
        <begin position="266"/>
        <end position="279"/>
    </location>
</feature>
<organism evidence="11">
    <name type="scientific">Acetithermum autotrophicum</name>
    <dbReference type="NCBI Taxonomy" id="1446466"/>
    <lineage>
        <taxon>Bacteria</taxon>
        <taxon>Candidatus Bipolaricaulota</taxon>
        <taxon>Candidatus Acetithermum</taxon>
    </lineage>
</organism>
<dbReference type="GO" id="GO:0005525">
    <property type="term" value="F:GTP binding"/>
    <property type="evidence" value="ECO:0007669"/>
    <property type="project" value="UniProtKB-UniRule"/>
</dbReference>
<accession>H5STA9</accession>
<gene>
    <name evidence="9" type="primary">ffh</name>
    <name evidence="11" type="ORF">HGMM_OP4C395</name>
</gene>
<evidence type="ECO:0000256" key="3">
    <source>
        <dbReference type="ARBA" id="ARBA00022801"/>
    </source>
</evidence>
<keyword evidence="4 9" id="KW-0694">RNA-binding</keyword>
<dbReference type="GO" id="GO:0048500">
    <property type="term" value="C:signal recognition particle"/>
    <property type="evidence" value="ECO:0007669"/>
    <property type="project" value="UniProtKB-UniRule"/>
</dbReference>
<dbReference type="EMBL" id="AP011803">
    <property type="protein sequence ID" value="BAL59759.1"/>
    <property type="molecule type" value="Genomic_DNA"/>
</dbReference>
<dbReference type="Pfam" id="PF02978">
    <property type="entry name" value="SRP_SPB"/>
    <property type="match status" value="1"/>
</dbReference>
<dbReference type="SUPFAM" id="SSF47446">
    <property type="entry name" value="Signal peptide-binding domain"/>
    <property type="match status" value="1"/>
</dbReference>
<comment type="function">
    <text evidence="9">Involved in targeting and insertion of nascent membrane proteins into the cytoplasmic membrane. Binds to the hydrophobic signal sequence of the ribosome-nascent chain (RNC) as it emerges from the ribosomes. The SRP-RNC complex is then targeted to the cytoplasmic membrane where it interacts with the SRP receptor FtsY.</text>
</comment>
<evidence type="ECO:0000256" key="1">
    <source>
        <dbReference type="ARBA" id="ARBA00005450"/>
    </source>
</evidence>
<reference evidence="11" key="1">
    <citation type="journal article" date="2005" name="Environ. Microbiol.">
        <title>Genetic and functional properties of uncultivated thermophilic crenarchaeotes from a subsurface gold mine as revealed by analysis of genome fragments.</title>
        <authorList>
            <person name="Nunoura T."/>
            <person name="Hirayama H."/>
            <person name="Takami H."/>
            <person name="Oida H."/>
            <person name="Nishi S."/>
            <person name="Shimamura S."/>
            <person name="Suzuki Y."/>
            <person name="Inagaki F."/>
            <person name="Takai K."/>
            <person name="Nealson K.H."/>
            <person name="Horikoshi K."/>
        </authorList>
    </citation>
    <scope>NUCLEOTIDE SEQUENCE</scope>
</reference>
<evidence type="ECO:0000256" key="7">
    <source>
        <dbReference type="ARBA" id="ARBA00023274"/>
    </source>
</evidence>
<dbReference type="Pfam" id="PF00448">
    <property type="entry name" value="SRP54"/>
    <property type="match status" value="1"/>
</dbReference>
<dbReference type="CDD" id="cd18539">
    <property type="entry name" value="SRP_G"/>
    <property type="match status" value="1"/>
</dbReference>
<dbReference type="SMART" id="SM00962">
    <property type="entry name" value="SRP54"/>
    <property type="match status" value="1"/>
</dbReference>
<evidence type="ECO:0000256" key="9">
    <source>
        <dbReference type="HAMAP-Rule" id="MF_00306"/>
    </source>
</evidence>
<dbReference type="HAMAP" id="MF_00306">
    <property type="entry name" value="SRP54"/>
    <property type="match status" value="1"/>
</dbReference>
<dbReference type="PANTHER" id="PTHR11564:SF5">
    <property type="entry name" value="SIGNAL RECOGNITION PARTICLE SUBUNIT SRP54"/>
    <property type="match status" value="1"/>
</dbReference>
<comment type="domain">
    <text evidence="9">Composed of three domains: the N-terminal N domain, which is responsible for interactions with the ribosome, the central G domain, which binds GTP, and the C-terminal M domain, which binds the RNA and the signal sequence of the RNC.</text>
</comment>
<proteinExistence type="inferred from homology"/>
<keyword evidence="3 9" id="KW-0378">Hydrolase</keyword>
<dbReference type="InterPro" id="IPR000897">
    <property type="entry name" value="SRP54_GTPase_dom"/>
</dbReference>
<dbReference type="Gene3D" id="1.20.120.140">
    <property type="entry name" value="Signal recognition particle SRP54, nucleotide-binding domain"/>
    <property type="match status" value="1"/>
</dbReference>
<sequence>MFNTLTEKLTSILTQLRRRGALTEKDLDEGLRQVRLALLEADVHYKVVKKFIDDVKQKALGAAVLESLTPGQQIVKIVRDELVQILGGTRAELQLTNWPSVLLLVGLQGSGKTTMAGKLAKYLTERLQKKVLLAATDLQRPAAVEQLRQLGAKLGYPVYTDGRTPLEVAEGALREARQKSFDVLIIDTAGRLQINEELMAELVEMKERLQPTEVLLVADAMTGQEAVNIAQTFDQRLRLTGIILTKLDGDARGGAALSMITVTGRPIKFIGVGEKLEDLEVFHPERMAERILGMGDILSLIEEAEARVDAKKAEEFVKKIQKERFTLEDFREQIQQLRRMGPITKLLEKIPGMQKVEVDERALVRIEAIINSMTPEERRRPEILNGKRKRRIALGSGTQVSDVNKLLKRFEEAKKMMKQFQGKRLPQLGRF</sequence>
<dbReference type="InterPro" id="IPR003593">
    <property type="entry name" value="AAA+_ATPase"/>
</dbReference>
<dbReference type="PROSITE" id="PS00300">
    <property type="entry name" value="SRP54"/>
    <property type="match status" value="1"/>
</dbReference>
<reference evidence="11" key="2">
    <citation type="journal article" date="2012" name="PLoS ONE">
        <title>A Deeply Branching Thermophilic Bacterium with an Ancient Acetyl-CoA Pathway Dominates a Subsurface Ecosystem.</title>
        <authorList>
            <person name="Takami H."/>
            <person name="Noguchi H."/>
            <person name="Takaki Y."/>
            <person name="Uchiyama I."/>
            <person name="Toyoda A."/>
            <person name="Nishi S."/>
            <person name="Chee G.-J."/>
            <person name="Arai W."/>
            <person name="Nunoura T."/>
            <person name="Itoh T."/>
            <person name="Hattori M."/>
            <person name="Takai K."/>
        </authorList>
    </citation>
    <scope>NUCLEOTIDE SEQUENCE</scope>
</reference>
<dbReference type="NCBIfam" id="TIGR00959">
    <property type="entry name" value="ffh"/>
    <property type="match status" value="1"/>
</dbReference>
<dbReference type="SMART" id="SM00382">
    <property type="entry name" value="AAA"/>
    <property type="match status" value="1"/>
</dbReference>
<dbReference type="SMART" id="SM00963">
    <property type="entry name" value="SRP54_N"/>
    <property type="match status" value="1"/>
</dbReference>
<dbReference type="Gene3D" id="3.40.50.300">
    <property type="entry name" value="P-loop containing nucleotide triphosphate hydrolases"/>
    <property type="match status" value="1"/>
</dbReference>
<dbReference type="GO" id="GO:0008312">
    <property type="term" value="F:7S RNA binding"/>
    <property type="evidence" value="ECO:0007669"/>
    <property type="project" value="InterPro"/>
</dbReference>
<comment type="subcellular location">
    <subcellularLocation>
        <location evidence="9">Cytoplasm</location>
    </subcellularLocation>
    <text evidence="9">The SRP-RNC complex is targeted to the cytoplasmic membrane.</text>
</comment>